<accession>A0A8X6W037</accession>
<gene>
    <name evidence="1" type="ORF">TNCV_2486261</name>
</gene>
<dbReference type="EMBL" id="BMAU01021371">
    <property type="protein sequence ID" value="GFY25506.1"/>
    <property type="molecule type" value="Genomic_DNA"/>
</dbReference>
<name>A0A8X6W037_TRICX</name>
<protein>
    <submittedName>
        <fullName evidence="1">Uncharacterized protein</fullName>
    </submittedName>
</protein>
<keyword evidence="2" id="KW-1185">Reference proteome</keyword>
<evidence type="ECO:0000313" key="1">
    <source>
        <dbReference type="EMBL" id="GFY25506.1"/>
    </source>
</evidence>
<reference evidence="1" key="1">
    <citation type="submission" date="2020-08" db="EMBL/GenBank/DDBJ databases">
        <title>Multicomponent nature underlies the extraordinary mechanical properties of spider dragline silk.</title>
        <authorList>
            <person name="Kono N."/>
            <person name="Nakamura H."/>
            <person name="Mori M."/>
            <person name="Yoshida Y."/>
            <person name="Ohtoshi R."/>
            <person name="Malay A.D."/>
            <person name="Moran D.A.P."/>
            <person name="Tomita M."/>
            <person name="Numata K."/>
            <person name="Arakawa K."/>
        </authorList>
    </citation>
    <scope>NUCLEOTIDE SEQUENCE</scope>
</reference>
<evidence type="ECO:0000313" key="2">
    <source>
        <dbReference type="Proteomes" id="UP000887159"/>
    </source>
</evidence>
<organism evidence="1 2">
    <name type="scientific">Trichonephila clavipes</name>
    <name type="common">Golden silk orbweaver</name>
    <name type="synonym">Nephila clavipes</name>
    <dbReference type="NCBI Taxonomy" id="2585209"/>
    <lineage>
        <taxon>Eukaryota</taxon>
        <taxon>Metazoa</taxon>
        <taxon>Ecdysozoa</taxon>
        <taxon>Arthropoda</taxon>
        <taxon>Chelicerata</taxon>
        <taxon>Arachnida</taxon>
        <taxon>Araneae</taxon>
        <taxon>Araneomorphae</taxon>
        <taxon>Entelegynae</taxon>
        <taxon>Araneoidea</taxon>
        <taxon>Nephilidae</taxon>
        <taxon>Trichonephila</taxon>
    </lineage>
</organism>
<sequence length="75" mass="8208">MIGIEKFFLHSVAVITSIDNMLKKIPEGSELANMVATDTKMVTKVAKLAANLVTKNDANLALPPGFRQVLIEWPL</sequence>
<proteinExistence type="predicted"/>
<comment type="caution">
    <text evidence="1">The sequence shown here is derived from an EMBL/GenBank/DDBJ whole genome shotgun (WGS) entry which is preliminary data.</text>
</comment>
<dbReference type="AlphaFoldDB" id="A0A8X6W037"/>
<dbReference type="Proteomes" id="UP000887159">
    <property type="component" value="Unassembled WGS sequence"/>
</dbReference>